<gene>
    <name evidence="1" type="ORF">ECPE_LOCUS8899</name>
</gene>
<reference evidence="1 2" key="2">
    <citation type="submission" date="2018-11" db="EMBL/GenBank/DDBJ databases">
        <authorList>
            <consortium name="Pathogen Informatics"/>
        </authorList>
    </citation>
    <scope>NUCLEOTIDE SEQUENCE [LARGE SCALE GENOMIC DNA]</scope>
    <source>
        <strain evidence="1 2">Egypt</strain>
    </source>
</reference>
<dbReference type="OrthoDB" id="272289at2759"/>
<dbReference type="EMBL" id="UZAN01046627">
    <property type="protein sequence ID" value="VDP84386.1"/>
    <property type="molecule type" value="Genomic_DNA"/>
</dbReference>
<evidence type="ECO:0000313" key="1">
    <source>
        <dbReference type="EMBL" id="VDP84386.1"/>
    </source>
</evidence>
<accession>A0A183APL4</accession>
<dbReference type="SUPFAM" id="SSF48439">
    <property type="entry name" value="Protein prenylyltransferase"/>
    <property type="match status" value="1"/>
</dbReference>
<protein>
    <submittedName>
        <fullName evidence="1 3">Uncharacterized protein</fullName>
    </submittedName>
</protein>
<organism evidence="3">
    <name type="scientific">Echinostoma caproni</name>
    <dbReference type="NCBI Taxonomy" id="27848"/>
    <lineage>
        <taxon>Eukaryota</taxon>
        <taxon>Metazoa</taxon>
        <taxon>Spiralia</taxon>
        <taxon>Lophotrochozoa</taxon>
        <taxon>Platyhelminthes</taxon>
        <taxon>Trematoda</taxon>
        <taxon>Digenea</taxon>
        <taxon>Plagiorchiida</taxon>
        <taxon>Echinostomata</taxon>
        <taxon>Echinostomatoidea</taxon>
        <taxon>Echinostomatidae</taxon>
        <taxon>Echinostoma</taxon>
    </lineage>
</organism>
<sequence>MPSVVSSSSGPATIHDLPGFTTQVTTVNEVAPFTPVDSPEKRLTAPEIPFANLEKMRRFAEDLANSDAVASNSLALLGFLVEVYTDSLQTRIQKEKRKEQCTVPTKFTAGSNVQKTSEETKLGPDGQPVVQESLSDLLELALSTCDRLATEVDRIRANYWRYRARQLVAIGQEAGLEG</sequence>
<dbReference type="Gene3D" id="1.25.40.120">
    <property type="entry name" value="Protein prenylyltransferase"/>
    <property type="match status" value="1"/>
</dbReference>
<proteinExistence type="predicted"/>
<keyword evidence="2" id="KW-1185">Reference proteome</keyword>
<dbReference type="Proteomes" id="UP000272942">
    <property type="component" value="Unassembled WGS sequence"/>
</dbReference>
<reference evidence="3" key="1">
    <citation type="submission" date="2016-06" db="UniProtKB">
        <authorList>
            <consortium name="WormBaseParasite"/>
        </authorList>
    </citation>
    <scope>IDENTIFICATION</scope>
</reference>
<evidence type="ECO:0000313" key="3">
    <source>
        <dbReference type="WBParaSite" id="ECPE_0000892701-mRNA-1"/>
    </source>
</evidence>
<dbReference type="WBParaSite" id="ECPE_0000892701-mRNA-1">
    <property type="protein sequence ID" value="ECPE_0000892701-mRNA-1"/>
    <property type="gene ID" value="ECPE_0000892701"/>
</dbReference>
<name>A0A183APL4_9TREM</name>
<evidence type="ECO:0000313" key="2">
    <source>
        <dbReference type="Proteomes" id="UP000272942"/>
    </source>
</evidence>
<dbReference type="AlphaFoldDB" id="A0A183APL4"/>